<name>A0A3M7G5Z4_HORWE</name>
<evidence type="ECO:0000313" key="3">
    <source>
        <dbReference type="Proteomes" id="UP000269539"/>
    </source>
</evidence>
<feature type="signal peptide" evidence="1">
    <location>
        <begin position="1"/>
        <end position="19"/>
    </location>
</feature>
<accession>A0A3M7G5Z4</accession>
<comment type="caution">
    <text evidence="2">The sequence shown here is derived from an EMBL/GenBank/DDBJ whole genome shotgun (WGS) entry which is preliminary data.</text>
</comment>
<dbReference type="AlphaFoldDB" id="A0A3M7G5Z4"/>
<dbReference type="VEuPathDB" id="FungiDB:BTJ68_09018"/>
<dbReference type="Proteomes" id="UP000269539">
    <property type="component" value="Unassembled WGS sequence"/>
</dbReference>
<organism evidence="2 3">
    <name type="scientific">Hortaea werneckii</name>
    <name type="common">Black yeast</name>
    <name type="synonym">Cladosporium werneckii</name>
    <dbReference type="NCBI Taxonomy" id="91943"/>
    <lineage>
        <taxon>Eukaryota</taxon>
        <taxon>Fungi</taxon>
        <taxon>Dikarya</taxon>
        <taxon>Ascomycota</taxon>
        <taxon>Pezizomycotina</taxon>
        <taxon>Dothideomycetes</taxon>
        <taxon>Dothideomycetidae</taxon>
        <taxon>Mycosphaerellales</taxon>
        <taxon>Teratosphaeriaceae</taxon>
        <taxon>Hortaea</taxon>
    </lineage>
</organism>
<dbReference type="EMBL" id="QWIO01000470">
    <property type="protein sequence ID" value="RMY96403.1"/>
    <property type="molecule type" value="Genomic_DNA"/>
</dbReference>
<keyword evidence="1" id="KW-0732">Signal</keyword>
<evidence type="ECO:0000313" key="2">
    <source>
        <dbReference type="EMBL" id="RMY96403.1"/>
    </source>
</evidence>
<proteinExistence type="predicted"/>
<sequence length="206" mass="21835">MLSSIYAWGLALGLCLVKADSPTEGTPLGSLYAYGSGMSGLPVIYSDGVAVLGWGQPAVANIATNLTCKSNKALHLVVPKLIKPVVTQVNSSLVAEPNDTAVASKWTTPLLCIETQPGAKSDVTFASSDSSPNDTRECTDFEFYGRQLLWVGSDEDAGVGRSFWASPLNGSSDFYKLFWNSDNTATEGTVPVAIKKMPPPSLPQSR</sequence>
<protein>
    <recommendedName>
        <fullName evidence="4">Peptidase A1 domain-containing protein</fullName>
    </recommendedName>
</protein>
<gene>
    <name evidence="2" type="ORF">D0864_05163</name>
</gene>
<reference evidence="2 3" key="1">
    <citation type="journal article" date="2018" name="BMC Genomics">
        <title>Genomic evidence for intraspecific hybridization in a clonal and extremely halotolerant yeast.</title>
        <authorList>
            <person name="Gostincar C."/>
            <person name="Stajich J.E."/>
            <person name="Zupancic J."/>
            <person name="Zalar P."/>
            <person name="Gunde-Cimerman N."/>
        </authorList>
    </citation>
    <scope>NUCLEOTIDE SEQUENCE [LARGE SCALE GENOMIC DNA]</scope>
    <source>
        <strain evidence="2 3">EXF-10513</strain>
    </source>
</reference>
<evidence type="ECO:0000256" key="1">
    <source>
        <dbReference type="SAM" id="SignalP"/>
    </source>
</evidence>
<evidence type="ECO:0008006" key="4">
    <source>
        <dbReference type="Google" id="ProtNLM"/>
    </source>
</evidence>
<feature type="chain" id="PRO_5018038638" description="Peptidase A1 domain-containing protein" evidence="1">
    <location>
        <begin position="20"/>
        <end position="206"/>
    </location>
</feature>